<reference evidence="2" key="3">
    <citation type="submission" date="2020-06" db="EMBL/GenBank/DDBJ databases">
        <title>Helianthus annuus Genome sequencing and assembly Release 2.</title>
        <authorList>
            <person name="Gouzy J."/>
            <person name="Langlade N."/>
            <person name="Munos S."/>
        </authorList>
    </citation>
    <scope>NUCLEOTIDE SEQUENCE</scope>
    <source>
        <tissue evidence="2">Leaves</tissue>
    </source>
</reference>
<dbReference type="SUPFAM" id="SSF81383">
    <property type="entry name" value="F-box domain"/>
    <property type="match status" value="1"/>
</dbReference>
<accession>A0A251U9U7</accession>
<dbReference type="Pfam" id="PF08268">
    <property type="entry name" value="FBA_3"/>
    <property type="match status" value="1"/>
</dbReference>
<dbReference type="EMBL" id="MNCJ02000322">
    <property type="protein sequence ID" value="KAF5797703.1"/>
    <property type="molecule type" value="Genomic_DNA"/>
</dbReference>
<organism evidence="3 4">
    <name type="scientific">Helianthus annuus</name>
    <name type="common">Common sunflower</name>
    <dbReference type="NCBI Taxonomy" id="4232"/>
    <lineage>
        <taxon>Eukaryota</taxon>
        <taxon>Viridiplantae</taxon>
        <taxon>Streptophyta</taxon>
        <taxon>Embryophyta</taxon>
        <taxon>Tracheophyta</taxon>
        <taxon>Spermatophyta</taxon>
        <taxon>Magnoliopsida</taxon>
        <taxon>eudicotyledons</taxon>
        <taxon>Gunneridae</taxon>
        <taxon>Pentapetalae</taxon>
        <taxon>asterids</taxon>
        <taxon>campanulids</taxon>
        <taxon>Asterales</taxon>
        <taxon>Asteraceae</taxon>
        <taxon>Asteroideae</taxon>
        <taxon>Heliantheae alliance</taxon>
        <taxon>Heliantheae</taxon>
        <taxon>Helianthus</taxon>
    </lineage>
</organism>
<evidence type="ECO:0000313" key="3">
    <source>
        <dbReference type="EMBL" id="OTG20108.1"/>
    </source>
</evidence>
<dbReference type="Pfam" id="PF00646">
    <property type="entry name" value="F-box"/>
    <property type="match status" value="1"/>
</dbReference>
<dbReference type="Gramene" id="mRNA:HanXRQr2_Chr07g0283791">
    <property type="protein sequence ID" value="CDS:HanXRQr2_Chr07g0283791.1"/>
    <property type="gene ID" value="HanXRQr2_Chr07g0283791"/>
</dbReference>
<dbReference type="EMBL" id="CM007896">
    <property type="protein sequence ID" value="OTG20108.1"/>
    <property type="molecule type" value="Genomic_DNA"/>
</dbReference>
<proteinExistence type="predicted"/>
<protein>
    <submittedName>
        <fullName evidence="2 3">F-box domain-containing protein</fullName>
    </submittedName>
</protein>
<reference evidence="2 4" key="1">
    <citation type="journal article" date="2017" name="Nature">
        <title>The sunflower genome provides insights into oil metabolism, flowering and Asterid evolution.</title>
        <authorList>
            <person name="Badouin H."/>
            <person name="Gouzy J."/>
            <person name="Grassa C.J."/>
            <person name="Murat F."/>
            <person name="Staton S.E."/>
            <person name="Cottret L."/>
            <person name="Lelandais-Briere C."/>
            <person name="Owens G.L."/>
            <person name="Carrere S."/>
            <person name="Mayjonade B."/>
            <person name="Legrand L."/>
            <person name="Gill N."/>
            <person name="Kane N.C."/>
            <person name="Bowers J.E."/>
            <person name="Hubner S."/>
            <person name="Bellec A."/>
            <person name="Berard A."/>
            <person name="Berges H."/>
            <person name="Blanchet N."/>
            <person name="Boniface M.C."/>
            <person name="Brunel D."/>
            <person name="Catrice O."/>
            <person name="Chaidir N."/>
            <person name="Claudel C."/>
            <person name="Donnadieu C."/>
            <person name="Faraut T."/>
            <person name="Fievet G."/>
            <person name="Helmstetter N."/>
            <person name="King M."/>
            <person name="Knapp S.J."/>
            <person name="Lai Z."/>
            <person name="Le Paslier M.C."/>
            <person name="Lippi Y."/>
            <person name="Lorenzon L."/>
            <person name="Mandel J.R."/>
            <person name="Marage G."/>
            <person name="Marchand G."/>
            <person name="Marquand E."/>
            <person name="Bret-Mestries E."/>
            <person name="Morien E."/>
            <person name="Nambeesan S."/>
            <person name="Nguyen T."/>
            <person name="Pegot-Espagnet P."/>
            <person name="Pouilly N."/>
            <person name="Raftis F."/>
            <person name="Sallet E."/>
            <person name="Schiex T."/>
            <person name="Thomas J."/>
            <person name="Vandecasteele C."/>
            <person name="Vares D."/>
            <person name="Vear F."/>
            <person name="Vautrin S."/>
            <person name="Crespi M."/>
            <person name="Mangin B."/>
            <person name="Burke J.M."/>
            <person name="Salse J."/>
            <person name="Munos S."/>
            <person name="Vincourt P."/>
            <person name="Rieseberg L.H."/>
            <person name="Langlade N.B."/>
        </authorList>
    </citation>
    <scope>NUCLEOTIDE SEQUENCE [LARGE SCALE GENOMIC DNA]</scope>
    <source>
        <strain evidence="4">cv. SF193</strain>
        <tissue evidence="2">Leaves</tissue>
    </source>
</reference>
<dbReference type="Gene3D" id="1.20.1280.50">
    <property type="match status" value="1"/>
</dbReference>
<dbReference type="SMART" id="SM00256">
    <property type="entry name" value="FBOX"/>
    <property type="match status" value="1"/>
</dbReference>
<reference evidence="3" key="2">
    <citation type="submission" date="2017-02" db="EMBL/GenBank/DDBJ databases">
        <title>Sunflower complete genome.</title>
        <authorList>
            <person name="Langlade N."/>
            <person name="Munos S."/>
        </authorList>
    </citation>
    <scope>NUCLEOTIDE SEQUENCE [LARGE SCALE GENOMIC DNA]</scope>
    <source>
        <tissue evidence="3">Leaves</tissue>
    </source>
</reference>
<feature type="domain" description="F-box" evidence="1">
    <location>
        <begin position="10"/>
        <end position="55"/>
    </location>
</feature>
<evidence type="ECO:0000313" key="2">
    <source>
        <dbReference type="EMBL" id="KAF5797703.1"/>
    </source>
</evidence>
<dbReference type="Proteomes" id="UP000215914">
    <property type="component" value="Chromosome 7"/>
</dbReference>
<dbReference type="InterPro" id="IPR017451">
    <property type="entry name" value="F-box-assoc_interact_dom"/>
</dbReference>
<dbReference type="PANTHER" id="PTHR31111">
    <property type="entry name" value="BNAA05G37150D PROTEIN-RELATED"/>
    <property type="match status" value="1"/>
</dbReference>
<dbReference type="OrthoDB" id="687122at2759"/>
<dbReference type="CDD" id="cd22157">
    <property type="entry name" value="F-box_AtFBW1-like"/>
    <property type="match status" value="1"/>
</dbReference>
<sequence length="385" mass="44705">METLEQEHHQSTTTTVPDEIIDDILSRLPVKSILRFRSVSKPWLSRISDPSFTKLHSTDHHHTGLFISAYDESPHKHHLLSAACDGGPVTHLLTIDCASDHDIPVAEHLNGLVFFNTVNVFTHSAKANPFVINPSRRKFFRLPHPYTDRNRIWRVFYYFGFDESRNEHKVLMIRKFNYPTRFEVMIFSLSTCSWRKIDAEFPIGFSWDHLHFYSKSVCVNSVIHLLCQDSLSLLILAFDLRTEMVSVINVPQISVPDYDDEQPCIIKTNGCIGVVDRDYNLMLENNEMLIWILQDYENRVWVKEIIAFPEPWIELGGPYPNDSVNMDEIIFRSGNLSEDVTSLLVYNKRSRNFKSLQFTPGHQFPFSTSSRFSLIRCYVESMLPL</sequence>
<evidence type="ECO:0000313" key="4">
    <source>
        <dbReference type="Proteomes" id="UP000215914"/>
    </source>
</evidence>
<name>A0A251U9U7_HELAN</name>
<dbReference type="InterPro" id="IPR001810">
    <property type="entry name" value="F-box_dom"/>
</dbReference>
<dbReference type="NCBIfam" id="TIGR01640">
    <property type="entry name" value="F_box_assoc_1"/>
    <property type="match status" value="1"/>
</dbReference>
<dbReference type="InterPro" id="IPR013187">
    <property type="entry name" value="F-box-assoc_dom_typ3"/>
</dbReference>
<evidence type="ECO:0000259" key="1">
    <source>
        <dbReference type="PROSITE" id="PS50181"/>
    </source>
</evidence>
<keyword evidence="4" id="KW-1185">Reference proteome</keyword>
<dbReference type="PROSITE" id="PS50181">
    <property type="entry name" value="FBOX"/>
    <property type="match status" value="1"/>
</dbReference>
<dbReference type="PANTHER" id="PTHR31111:SF125">
    <property type="entry name" value="F-BOX PROTEIN CPR30-LIKE"/>
    <property type="match status" value="1"/>
</dbReference>
<dbReference type="InParanoid" id="A0A251U9U7"/>
<dbReference type="AlphaFoldDB" id="A0A251U9U7"/>
<gene>
    <name evidence="3" type="ORF">HannXRQ_Chr07g0189371</name>
    <name evidence="2" type="ORF">HanXRQr2_Chr07g0283791</name>
</gene>
<dbReference type="OMA" id="NAITCEI"/>
<dbReference type="InterPro" id="IPR036047">
    <property type="entry name" value="F-box-like_dom_sf"/>
</dbReference>